<evidence type="ECO:0000256" key="3">
    <source>
        <dbReference type="ARBA" id="ARBA00022679"/>
    </source>
</evidence>
<dbReference type="Pfam" id="PF13639">
    <property type="entry name" value="zf-RING_2"/>
    <property type="match status" value="1"/>
</dbReference>
<dbReference type="EMBL" id="JAVXUP010000300">
    <property type="protein sequence ID" value="KAK3031573.1"/>
    <property type="molecule type" value="Genomic_DNA"/>
</dbReference>
<comment type="catalytic activity">
    <reaction evidence="1">
        <text>S-ubiquitinyl-[E2 ubiquitin-conjugating enzyme]-L-cysteine + [acceptor protein]-L-lysine = [E2 ubiquitin-conjugating enzyme]-L-cysteine + N(6)-ubiquitinyl-[acceptor protein]-L-lysine.</text>
        <dbReference type="EC" id="2.3.2.27"/>
    </reaction>
</comment>
<evidence type="ECO:0000259" key="9">
    <source>
        <dbReference type="Pfam" id="PF13639"/>
    </source>
</evidence>
<keyword evidence="3" id="KW-0808">Transferase</keyword>
<evidence type="ECO:0000256" key="4">
    <source>
        <dbReference type="ARBA" id="ARBA00022723"/>
    </source>
</evidence>
<dbReference type="InterPro" id="IPR013083">
    <property type="entry name" value="Znf_RING/FYVE/PHD"/>
</dbReference>
<dbReference type="PANTHER" id="PTHR22937:SF122">
    <property type="entry name" value="RING-TYPE E3 UBIQUITIN TRANSFERASE"/>
    <property type="match status" value="1"/>
</dbReference>
<keyword evidence="5" id="KW-0863">Zinc-finger</keyword>
<evidence type="ECO:0000256" key="1">
    <source>
        <dbReference type="ARBA" id="ARBA00000900"/>
    </source>
</evidence>
<dbReference type="InterPro" id="IPR045191">
    <property type="entry name" value="MBR1/2-like"/>
</dbReference>
<evidence type="ECO:0000256" key="5">
    <source>
        <dbReference type="ARBA" id="ARBA00022771"/>
    </source>
</evidence>
<organism evidence="10 11">
    <name type="scientific">Escallonia herrerae</name>
    <dbReference type="NCBI Taxonomy" id="1293975"/>
    <lineage>
        <taxon>Eukaryota</taxon>
        <taxon>Viridiplantae</taxon>
        <taxon>Streptophyta</taxon>
        <taxon>Embryophyta</taxon>
        <taxon>Tracheophyta</taxon>
        <taxon>Spermatophyta</taxon>
        <taxon>Magnoliopsida</taxon>
        <taxon>eudicotyledons</taxon>
        <taxon>Gunneridae</taxon>
        <taxon>Pentapetalae</taxon>
        <taxon>asterids</taxon>
        <taxon>campanulids</taxon>
        <taxon>Escalloniales</taxon>
        <taxon>Escalloniaceae</taxon>
        <taxon>Escallonia</taxon>
    </lineage>
</organism>
<dbReference type="GO" id="GO:0061630">
    <property type="term" value="F:ubiquitin protein ligase activity"/>
    <property type="evidence" value="ECO:0007669"/>
    <property type="project" value="UniProtKB-EC"/>
</dbReference>
<proteinExistence type="predicted"/>
<dbReference type="SUPFAM" id="SSF57850">
    <property type="entry name" value="RING/U-box"/>
    <property type="match status" value="1"/>
</dbReference>
<keyword evidence="4" id="KW-0479">Metal-binding</keyword>
<keyword evidence="8" id="KW-1133">Transmembrane helix</keyword>
<keyword evidence="8" id="KW-0472">Membrane</keyword>
<keyword evidence="8" id="KW-0812">Transmembrane</keyword>
<dbReference type="GO" id="GO:0008270">
    <property type="term" value="F:zinc ion binding"/>
    <property type="evidence" value="ECO:0007669"/>
    <property type="project" value="UniProtKB-KW"/>
</dbReference>
<keyword evidence="7" id="KW-0862">Zinc</keyword>
<keyword evidence="6" id="KW-0833">Ubl conjugation pathway</keyword>
<protein>
    <recommendedName>
        <fullName evidence="2">RING-type E3 ubiquitin transferase</fullName>
        <ecNumber evidence="2">2.3.2.27</ecNumber>
    </recommendedName>
</protein>
<reference evidence="10" key="1">
    <citation type="submission" date="2022-12" db="EMBL/GenBank/DDBJ databases">
        <title>Draft genome assemblies for two species of Escallonia (Escalloniales).</title>
        <authorList>
            <person name="Chanderbali A."/>
            <person name="Dervinis C."/>
            <person name="Anghel I."/>
            <person name="Soltis D."/>
            <person name="Soltis P."/>
            <person name="Zapata F."/>
        </authorList>
    </citation>
    <scope>NUCLEOTIDE SEQUENCE</scope>
    <source>
        <strain evidence="10">UCBG64.0493</strain>
        <tissue evidence="10">Leaf</tissue>
    </source>
</reference>
<comment type="caution">
    <text evidence="10">The sequence shown here is derived from an EMBL/GenBank/DDBJ whole genome shotgun (WGS) entry which is preliminary data.</text>
</comment>
<name>A0AA89B994_9ASTE</name>
<feature type="domain" description="RING-type" evidence="9">
    <location>
        <begin position="175"/>
        <end position="208"/>
    </location>
</feature>
<dbReference type="EC" id="2.3.2.27" evidence="2"/>
<accession>A0AA89B994</accession>
<evidence type="ECO:0000256" key="7">
    <source>
        <dbReference type="ARBA" id="ARBA00022833"/>
    </source>
</evidence>
<evidence type="ECO:0000256" key="2">
    <source>
        <dbReference type="ARBA" id="ARBA00012483"/>
    </source>
</evidence>
<dbReference type="Gene3D" id="3.30.40.10">
    <property type="entry name" value="Zinc/RING finger domain, C3HC4 (zinc finger)"/>
    <property type="match status" value="1"/>
</dbReference>
<gene>
    <name evidence="10" type="ORF">RJ639_036372</name>
</gene>
<dbReference type="Proteomes" id="UP001188597">
    <property type="component" value="Unassembled WGS sequence"/>
</dbReference>
<evidence type="ECO:0000313" key="11">
    <source>
        <dbReference type="Proteomes" id="UP001188597"/>
    </source>
</evidence>
<evidence type="ECO:0000313" key="10">
    <source>
        <dbReference type="EMBL" id="KAK3031573.1"/>
    </source>
</evidence>
<dbReference type="InterPro" id="IPR001841">
    <property type="entry name" value="Znf_RING"/>
</dbReference>
<keyword evidence="11" id="KW-1185">Reference proteome</keyword>
<dbReference type="AlphaFoldDB" id="A0AA89B994"/>
<evidence type="ECO:0000256" key="6">
    <source>
        <dbReference type="ARBA" id="ARBA00022786"/>
    </source>
</evidence>
<sequence>MPSTTAEHVKLWKPRNNSGSDELTRKPKKKDMFMSVIFGGLGCSGTSSTALAPAVIQPEPKKMRVNKKKKQKKRVLHGTKSPANVVLDIPVVCCAPPWIGFASDVAPRGRVDTERTSRREHSRAARRIANHEQVSDLDSQAIFSATHLRSDVSDARQYRRFRRRSPGGLSEEGREEDDELGRLDCGHYHHIYCIQQWLRHKNACPVCNTAAVAHE</sequence>
<evidence type="ECO:0000256" key="8">
    <source>
        <dbReference type="SAM" id="Phobius"/>
    </source>
</evidence>
<dbReference type="PANTHER" id="PTHR22937">
    <property type="entry name" value="E3 UBIQUITIN-PROTEIN LIGASE RNF165"/>
    <property type="match status" value="1"/>
</dbReference>
<feature type="transmembrane region" description="Helical" evidence="8">
    <location>
        <begin position="32"/>
        <end position="56"/>
    </location>
</feature>